<reference evidence="4" key="1">
    <citation type="submission" date="2024-03" db="EMBL/GenBank/DDBJ databases">
        <title>WGS assembly of Saponaria officinalis var. Norfolk2.</title>
        <authorList>
            <person name="Jenkins J."/>
            <person name="Shu S."/>
            <person name="Grimwood J."/>
            <person name="Barry K."/>
            <person name="Goodstein D."/>
            <person name="Schmutz J."/>
            <person name="Leebens-Mack J."/>
            <person name="Osbourn A."/>
        </authorList>
    </citation>
    <scope>NUCLEOTIDE SEQUENCE [LARGE SCALE GENOMIC DNA]</scope>
    <source>
        <strain evidence="4">JIC</strain>
    </source>
</reference>
<dbReference type="Pfam" id="PF07765">
    <property type="entry name" value="KIP1"/>
    <property type="match status" value="1"/>
</dbReference>
<sequence>MESYEENSEICSIQSHWLQTTISCVNEKMKTIMKLLEDNDSATNNTEEIYEKRKDEITKIVKQLCISYCSLAQDYDLLINTNAKHKDDDVPVFYDDSPFDVIDSNPESMLDDLDFENEDSFDPEGDDSRVKHDRVLVKGGMKLKFNKLFEENTELQMELVRRNSEKRDVICKLQEQVLRLVAEKDALKRHLSYVERHKPRFEAADPGRKSMRFERFFRCSF</sequence>
<comment type="similarity">
    <text evidence="2">Belongs to the NET family.</text>
</comment>
<organism evidence="4 5">
    <name type="scientific">Saponaria officinalis</name>
    <name type="common">Common soapwort</name>
    <name type="synonym">Lychnis saponaria</name>
    <dbReference type="NCBI Taxonomy" id="3572"/>
    <lineage>
        <taxon>Eukaryota</taxon>
        <taxon>Viridiplantae</taxon>
        <taxon>Streptophyta</taxon>
        <taxon>Embryophyta</taxon>
        <taxon>Tracheophyta</taxon>
        <taxon>Spermatophyta</taxon>
        <taxon>Magnoliopsida</taxon>
        <taxon>eudicotyledons</taxon>
        <taxon>Gunneridae</taxon>
        <taxon>Pentapetalae</taxon>
        <taxon>Caryophyllales</taxon>
        <taxon>Caryophyllaceae</taxon>
        <taxon>Caryophylleae</taxon>
        <taxon>Saponaria</taxon>
    </lineage>
</organism>
<dbReference type="AlphaFoldDB" id="A0AAW1HQI5"/>
<accession>A0AAW1HQI5</accession>
<dbReference type="InterPro" id="IPR011684">
    <property type="entry name" value="NAB"/>
</dbReference>
<evidence type="ECO:0000256" key="2">
    <source>
        <dbReference type="ARBA" id="ARBA00038006"/>
    </source>
</evidence>
<evidence type="ECO:0000256" key="1">
    <source>
        <dbReference type="ARBA" id="ARBA00023054"/>
    </source>
</evidence>
<feature type="domain" description="NAB" evidence="3">
    <location>
        <begin position="1"/>
        <end position="82"/>
    </location>
</feature>
<dbReference type="Proteomes" id="UP001443914">
    <property type="component" value="Unassembled WGS sequence"/>
</dbReference>
<dbReference type="InterPro" id="IPR051861">
    <property type="entry name" value="NET_actin-binding_domain"/>
</dbReference>
<dbReference type="PANTHER" id="PTHR32258:SF28">
    <property type="entry name" value="PROTEIN NETWORKED 3A-RELATED"/>
    <property type="match status" value="1"/>
</dbReference>
<proteinExistence type="inferred from homology"/>
<keyword evidence="1" id="KW-0175">Coiled coil</keyword>
<name>A0AAW1HQI5_SAPOF</name>
<protein>
    <recommendedName>
        <fullName evidence="3">NAB domain-containing protein</fullName>
    </recommendedName>
</protein>
<comment type="caution">
    <text evidence="4">The sequence shown here is derived from an EMBL/GenBank/DDBJ whole genome shotgun (WGS) entry which is preliminary data.</text>
</comment>
<keyword evidence="5" id="KW-1185">Reference proteome</keyword>
<dbReference type="PROSITE" id="PS51774">
    <property type="entry name" value="NAB"/>
    <property type="match status" value="1"/>
</dbReference>
<dbReference type="EMBL" id="JBDFQZ010000011">
    <property type="protein sequence ID" value="KAK9678094.1"/>
    <property type="molecule type" value="Genomic_DNA"/>
</dbReference>
<evidence type="ECO:0000259" key="3">
    <source>
        <dbReference type="PROSITE" id="PS51774"/>
    </source>
</evidence>
<dbReference type="GO" id="GO:0003779">
    <property type="term" value="F:actin binding"/>
    <property type="evidence" value="ECO:0007669"/>
    <property type="project" value="InterPro"/>
</dbReference>
<evidence type="ECO:0000313" key="5">
    <source>
        <dbReference type="Proteomes" id="UP001443914"/>
    </source>
</evidence>
<gene>
    <name evidence="4" type="ORF">RND81_11G187600</name>
</gene>
<dbReference type="PANTHER" id="PTHR32258">
    <property type="entry name" value="PROTEIN NETWORKED 4A"/>
    <property type="match status" value="1"/>
</dbReference>
<evidence type="ECO:0000313" key="4">
    <source>
        <dbReference type="EMBL" id="KAK9678094.1"/>
    </source>
</evidence>